<evidence type="ECO:0000313" key="3">
    <source>
        <dbReference type="EMBL" id="CAK0802325.1"/>
    </source>
</evidence>
<organism evidence="3 4">
    <name type="scientific">Prorocentrum cordatum</name>
    <dbReference type="NCBI Taxonomy" id="2364126"/>
    <lineage>
        <taxon>Eukaryota</taxon>
        <taxon>Sar</taxon>
        <taxon>Alveolata</taxon>
        <taxon>Dinophyceae</taxon>
        <taxon>Prorocentrales</taxon>
        <taxon>Prorocentraceae</taxon>
        <taxon>Prorocentrum</taxon>
    </lineage>
</organism>
<dbReference type="SUPFAM" id="SSF81665">
    <property type="entry name" value="Calcium ATPase, transmembrane domain M"/>
    <property type="match status" value="1"/>
</dbReference>
<dbReference type="InterPro" id="IPR032631">
    <property type="entry name" value="P-type_ATPase_N"/>
</dbReference>
<dbReference type="Proteomes" id="UP001189429">
    <property type="component" value="Unassembled WGS sequence"/>
</dbReference>
<feature type="domain" description="P-type ATPase N-terminal" evidence="2">
    <location>
        <begin position="262"/>
        <end position="310"/>
    </location>
</feature>
<accession>A0ABN9Q932</accession>
<comment type="caution">
    <text evidence="3">The sequence shown here is derived from an EMBL/GenBank/DDBJ whole genome shotgun (WGS) entry which is preliminary data.</text>
</comment>
<evidence type="ECO:0000259" key="2">
    <source>
        <dbReference type="Pfam" id="PF16209"/>
    </source>
</evidence>
<evidence type="ECO:0000256" key="1">
    <source>
        <dbReference type="SAM" id="Phobius"/>
    </source>
</evidence>
<name>A0ABN9Q932_9DINO</name>
<feature type="transmembrane region" description="Helical" evidence="1">
    <location>
        <begin position="16"/>
        <end position="37"/>
    </location>
</feature>
<keyword evidence="1" id="KW-1133">Transmembrane helix</keyword>
<keyword evidence="1" id="KW-0472">Membrane</keyword>
<protein>
    <recommendedName>
        <fullName evidence="2">P-type ATPase N-terminal domain-containing protein</fullName>
    </recommendedName>
</protein>
<reference evidence="3" key="1">
    <citation type="submission" date="2023-10" db="EMBL/GenBank/DDBJ databases">
        <authorList>
            <person name="Chen Y."/>
            <person name="Shah S."/>
            <person name="Dougan E. K."/>
            <person name="Thang M."/>
            <person name="Chan C."/>
        </authorList>
    </citation>
    <scope>NUCLEOTIDE SEQUENCE [LARGE SCALE GENOMIC DNA]</scope>
</reference>
<keyword evidence="4" id="KW-1185">Reference proteome</keyword>
<dbReference type="PANTHER" id="PTHR24092:SF150">
    <property type="entry name" value="PHOSPHOLIPID-TRANSPORTING ATPASE"/>
    <property type="match status" value="1"/>
</dbReference>
<keyword evidence="1" id="KW-0812">Transmembrane</keyword>
<evidence type="ECO:0000313" key="4">
    <source>
        <dbReference type="Proteomes" id="UP001189429"/>
    </source>
</evidence>
<dbReference type="InterPro" id="IPR023298">
    <property type="entry name" value="ATPase_P-typ_TM_dom_sf"/>
</dbReference>
<sequence>MAEEMRPAVRESCAQAGLYCSQLVLHLFFLLSMYLWNVDMLKVYSVFVTLLFFLVLCLAMRSLLDVAACVLCLPAVGRRPALACVPGVEVKKHNPGIVSCGGPPCSRARAPRGMGPPARAAAAAPARHPGAVFWVVRGGALSAALPRGRDGVGPLPVPERGPPVEAERAWASPAGGGPGAPRGARWLRGPRSGSEGFSGAVGSAHEQARLLMLRGLRSGSEGFSGCRRQRGASVAECTPMVPTERDALSSTIRMLVPDPSRRNRITTAKYTWYTFVPKNLFEQLTQLANAYFLLIALLQVIPEISNTGGYPLTLIPLSFVLVMGAIKDGFEDWRRHVSDRSENEGEAVAMDEGQRERPVVHTFRHPTFFVHCIILMPLTEMS</sequence>
<feature type="transmembrane region" description="Helical" evidence="1">
    <location>
        <begin position="43"/>
        <end position="64"/>
    </location>
</feature>
<gene>
    <name evidence="3" type="ORF">PCOR1329_LOCUS9879</name>
</gene>
<proteinExistence type="predicted"/>
<dbReference type="Pfam" id="PF16209">
    <property type="entry name" value="PhoLip_ATPase_N"/>
    <property type="match status" value="1"/>
</dbReference>
<dbReference type="EMBL" id="CAUYUJ010002780">
    <property type="protein sequence ID" value="CAK0802325.1"/>
    <property type="molecule type" value="Genomic_DNA"/>
</dbReference>
<dbReference type="PANTHER" id="PTHR24092">
    <property type="entry name" value="PROBABLE PHOSPHOLIPID-TRANSPORTING ATPASE"/>
    <property type="match status" value="1"/>
</dbReference>